<sequence length="345" mass="38959">MLKILIGPWTTLEQDLTDWNKTKTLKFPCRHLHLGDLSDLDWNKTLKFPRHLCLGDLPDLDALLAVNNFNQCPARDDQAIIHQDHHPLGRRALERPRLAAQPITGKMAPGKMGVHRRCAPPSCAFSGHNGDVGQRLALHALLHPDHPASACDSSDGSLGHPYGMEEYQAPRPGGFQQRRETPDLRAWIFRTSLKDDEKAILSSAKSRIYQRFVQNQYFSEIKETDIYENSPTDERYVNLAASGGIATMTPSIGDVKSQKIWTEILEVEDPENEDGYTVAIEQLNTDPEKIEAIVKFLTPWSITEVRIFIGPLSSTFFDLLNTSRLKICTSLRNSQKRQEILLGLR</sequence>
<dbReference type="EMBL" id="CP092874">
    <property type="protein sequence ID" value="UYV75194.1"/>
    <property type="molecule type" value="Genomic_DNA"/>
</dbReference>
<reference evidence="1 2" key="1">
    <citation type="submission" date="2022-01" db="EMBL/GenBank/DDBJ databases">
        <title>A chromosomal length assembly of Cordylochernes scorpioides.</title>
        <authorList>
            <person name="Zeh D."/>
            <person name="Zeh J."/>
        </authorList>
    </citation>
    <scope>NUCLEOTIDE SEQUENCE [LARGE SCALE GENOMIC DNA]</scope>
    <source>
        <strain evidence="1">IN4F17</strain>
        <tissue evidence="1">Whole Body</tissue>
    </source>
</reference>
<protein>
    <submittedName>
        <fullName evidence="1">Uncharacterized protein</fullName>
    </submittedName>
</protein>
<evidence type="ECO:0000313" key="1">
    <source>
        <dbReference type="EMBL" id="UYV75194.1"/>
    </source>
</evidence>
<proteinExistence type="predicted"/>
<organism evidence="1 2">
    <name type="scientific">Cordylochernes scorpioides</name>
    <dbReference type="NCBI Taxonomy" id="51811"/>
    <lineage>
        <taxon>Eukaryota</taxon>
        <taxon>Metazoa</taxon>
        <taxon>Ecdysozoa</taxon>
        <taxon>Arthropoda</taxon>
        <taxon>Chelicerata</taxon>
        <taxon>Arachnida</taxon>
        <taxon>Pseudoscorpiones</taxon>
        <taxon>Cheliferoidea</taxon>
        <taxon>Chernetidae</taxon>
        <taxon>Cordylochernes</taxon>
    </lineage>
</organism>
<gene>
    <name evidence="1" type="ORF">LAZ67_12002834</name>
</gene>
<keyword evidence="2" id="KW-1185">Reference proteome</keyword>
<dbReference type="Proteomes" id="UP001235939">
    <property type="component" value="Chromosome 12"/>
</dbReference>
<accession>A0ABY6L227</accession>
<evidence type="ECO:0000313" key="2">
    <source>
        <dbReference type="Proteomes" id="UP001235939"/>
    </source>
</evidence>
<name>A0ABY6L227_9ARAC</name>